<gene>
    <name evidence="2" type="ORF">AVDCRST_MAG26-4671</name>
</gene>
<feature type="non-terminal residue" evidence="2">
    <location>
        <position position="1"/>
    </location>
</feature>
<evidence type="ECO:0000313" key="2">
    <source>
        <dbReference type="EMBL" id="CAA9299226.1"/>
    </source>
</evidence>
<feature type="region of interest" description="Disordered" evidence="1">
    <location>
        <begin position="1"/>
        <end position="37"/>
    </location>
</feature>
<feature type="non-terminal residue" evidence="2">
    <location>
        <position position="37"/>
    </location>
</feature>
<dbReference type="AlphaFoldDB" id="A0A6J4KAB9"/>
<protein>
    <submittedName>
        <fullName evidence="2">Uncharacterized protein</fullName>
    </submittedName>
</protein>
<sequence>AGRWRPLPRPALVPYDGGRGDAARPRPERAAVAGQTV</sequence>
<name>A0A6J4KAB9_9CHLR</name>
<reference evidence="2" key="1">
    <citation type="submission" date="2020-02" db="EMBL/GenBank/DDBJ databases">
        <authorList>
            <person name="Meier V. D."/>
        </authorList>
    </citation>
    <scope>NUCLEOTIDE SEQUENCE</scope>
    <source>
        <strain evidence="2">AVDCRST_MAG26</strain>
    </source>
</reference>
<accession>A0A6J4KAB9</accession>
<evidence type="ECO:0000256" key="1">
    <source>
        <dbReference type="SAM" id="MobiDB-lite"/>
    </source>
</evidence>
<proteinExistence type="predicted"/>
<dbReference type="EMBL" id="CADCTK010001120">
    <property type="protein sequence ID" value="CAA9299226.1"/>
    <property type="molecule type" value="Genomic_DNA"/>
</dbReference>
<feature type="compositionally biased region" description="Basic and acidic residues" evidence="1">
    <location>
        <begin position="18"/>
        <end position="29"/>
    </location>
</feature>
<organism evidence="2">
    <name type="scientific">uncultured Chloroflexia bacterium</name>
    <dbReference type="NCBI Taxonomy" id="1672391"/>
    <lineage>
        <taxon>Bacteria</taxon>
        <taxon>Bacillati</taxon>
        <taxon>Chloroflexota</taxon>
        <taxon>Chloroflexia</taxon>
        <taxon>environmental samples</taxon>
    </lineage>
</organism>